<dbReference type="InterPro" id="IPR025532">
    <property type="entry name" value="G6P_1-epimerase"/>
</dbReference>
<evidence type="ECO:0000256" key="4">
    <source>
        <dbReference type="ARBA" id="ARBA00023235"/>
    </source>
</evidence>
<name>C1N4J2_MICPC</name>
<dbReference type="GeneID" id="9688448"/>
<sequence length="308" mass="32059">MASSMTAASSLVSAPVALRATRRVASRATRRASATTPRAAASVETMQGAGGLDAVKITGGDGSVATAYLFGGVVTSFVKDGRDVLYVRPDAVFDKSKPISGGLPHCWPQFGPGDIQVHGFARNVDWALTGMKCDGDDATIEMTLTPNDYTKAMWDKEFKVTQTITVGGGEMKATMKVINAGKESFDFTGSFHAYFAADIDAVSVGGLAGCKSLDRLANEEGVVDGDVTIAGPVDSVYYDAPAKLSLAVGGGNDVSISNSGGWKDAVVWSPWTDMEACYKEFVCVEPAACGEPVTVPAGGEWEATTVLA</sequence>
<protein>
    <recommendedName>
        <fullName evidence="3 5">glucose-6-phosphate 1-epimerase</fullName>
        <ecNumber evidence="3 5">5.1.3.15</ecNumber>
    </recommendedName>
</protein>
<dbReference type="PIRSF" id="PIRSF016020">
    <property type="entry name" value="PHexose_mutarotase"/>
    <property type="match status" value="1"/>
</dbReference>
<dbReference type="PANTHER" id="PTHR11122:SF39">
    <property type="entry name" value="GLUCOSE-6-PHOSPHATE 1-EPIMERASE"/>
    <property type="match status" value="1"/>
</dbReference>
<dbReference type="SUPFAM" id="SSF74650">
    <property type="entry name" value="Galactose mutarotase-like"/>
    <property type="match status" value="1"/>
</dbReference>
<evidence type="ECO:0000256" key="2">
    <source>
        <dbReference type="ARBA" id="ARBA00005866"/>
    </source>
</evidence>
<dbReference type="eggNOG" id="KOG1594">
    <property type="taxonomic scope" value="Eukaryota"/>
</dbReference>
<evidence type="ECO:0000313" key="7">
    <source>
        <dbReference type="EMBL" id="EEH52947.1"/>
    </source>
</evidence>
<dbReference type="EC" id="5.1.3.15" evidence="3 5"/>
<dbReference type="PANTHER" id="PTHR11122">
    <property type="entry name" value="APOSPORY-ASSOCIATED PROTEIN C-RELATED"/>
    <property type="match status" value="1"/>
</dbReference>
<dbReference type="Gene3D" id="2.70.98.10">
    <property type="match status" value="1"/>
</dbReference>
<dbReference type="Pfam" id="PF01263">
    <property type="entry name" value="Aldose_epim"/>
    <property type="match status" value="1"/>
</dbReference>
<proteinExistence type="inferred from homology"/>
<dbReference type="OMA" id="WTDMEAC"/>
<dbReference type="EMBL" id="GG663747">
    <property type="protein sequence ID" value="EEH52947.1"/>
    <property type="molecule type" value="Genomic_DNA"/>
</dbReference>
<evidence type="ECO:0000256" key="6">
    <source>
        <dbReference type="PIRSR" id="PIRSR016020-1"/>
    </source>
</evidence>
<keyword evidence="4 5" id="KW-0413">Isomerase</keyword>
<accession>C1N4J2</accession>
<evidence type="ECO:0000256" key="1">
    <source>
        <dbReference type="ARBA" id="ARBA00001096"/>
    </source>
</evidence>
<dbReference type="STRING" id="564608.C1N4J2"/>
<dbReference type="GO" id="GO:0030246">
    <property type="term" value="F:carbohydrate binding"/>
    <property type="evidence" value="ECO:0007669"/>
    <property type="project" value="UniProtKB-UniRule"/>
</dbReference>
<dbReference type="CDD" id="cd09020">
    <property type="entry name" value="D-hex-6-P-epi_like"/>
    <property type="match status" value="1"/>
</dbReference>
<feature type="active site" evidence="6">
    <location>
        <position position="285"/>
    </location>
</feature>
<dbReference type="InterPro" id="IPR011013">
    <property type="entry name" value="Gal_mutarotase_sf_dom"/>
</dbReference>
<dbReference type="InterPro" id="IPR008183">
    <property type="entry name" value="Aldose_1/G6P_1-epimerase"/>
</dbReference>
<evidence type="ECO:0000256" key="3">
    <source>
        <dbReference type="ARBA" id="ARBA00012083"/>
    </source>
</evidence>
<dbReference type="GO" id="GO:0005737">
    <property type="term" value="C:cytoplasm"/>
    <property type="evidence" value="ECO:0007669"/>
    <property type="project" value="TreeGrafter"/>
</dbReference>
<gene>
    <name evidence="7" type="ORF">MICPUCDRAFT_49727</name>
</gene>
<organism evidence="8">
    <name type="scientific">Micromonas pusilla (strain CCMP1545)</name>
    <name type="common">Picoplanktonic green alga</name>
    <dbReference type="NCBI Taxonomy" id="564608"/>
    <lineage>
        <taxon>Eukaryota</taxon>
        <taxon>Viridiplantae</taxon>
        <taxon>Chlorophyta</taxon>
        <taxon>Mamiellophyceae</taxon>
        <taxon>Mamiellales</taxon>
        <taxon>Mamiellaceae</taxon>
        <taxon>Micromonas</taxon>
    </lineage>
</organism>
<reference evidence="7 8" key="1">
    <citation type="journal article" date="2009" name="Science">
        <title>Green evolution and dynamic adaptations revealed by genomes of the marine picoeukaryotes Micromonas.</title>
        <authorList>
            <person name="Worden A.Z."/>
            <person name="Lee J.H."/>
            <person name="Mock T."/>
            <person name="Rouze P."/>
            <person name="Simmons M.P."/>
            <person name="Aerts A.L."/>
            <person name="Allen A.E."/>
            <person name="Cuvelier M.L."/>
            <person name="Derelle E."/>
            <person name="Everett M.V."/>
            <person name="Foulon E."/>
            <person name="Grimwood J."/>
            <person name="Gundlach H."/>
            <person name="Henrissat B."/>
            <person name="Napoli C."/>
            <person name="McDonald S.M."/>
            <person name="Parker M.S."/>
            <person name="Rombauts S."/>
            <person name="Salamov A."/>
            <person name="Von Dassow P."/>
            <person name="Badger J.H."/>
            <person name="Coutinho P.M."/>
            <person name="Demir E."/>
            <person name="Dubchak I."/>
            <person name="Gentemann C."/>
            <person name="Eikrem W."/>
            <person name="Gready J.E."/>
            <person name="John U."/>
            <person name="Lanier W."/>
            <person name="Lindquist E.A."/>
            <person name="Lucas S."/>
            <person name="Mayer K.F."/>
            <person name="Moreau H."/>
            <person name="Not F."/>
            <person name="Otillar R."/>
            <person name="Panaud O."/>
            <person name="Pangilinan J."/>
            <person name="Paulsen I."/>
            <person name="Piegu B."/>
            <person name="Poliakov A."/>
            <person name="Robbens S."/>
            <person name="Schmutz J."/>
            <person name="Toulza E."/>
            <person name="Wyss T."/>
            <person name="Zelensky A."/>
            <person name="Zhou K."/>
            <person name="Armbrust E.V."/>
            <person name="Bhattacharya D."/>
            <person name="Goodenough U.W."/>
            <person name="Van de Peer Y."/>
            <person name="Grigoriev I.V."/>
        </authorList>
    </citation>
    <scope>NUCLEOTIDE SEQUENCE [LARGE SCALE GENOMIC DNA]</scope>
    <source>
        <strain evidence="7 8">CCMP1545</strain>
    </source>
</reference>
<feature type="active site" evidence="6">
    <location>
        <position position="192"/>
    </location>
</feature>
<dbReference type="KEGG" id="mpp:MICPUCDRAFT_49727"/>
<dbReference type="Proteomes" id="UP000001876">
    <property type="component" value="Unassembled WGS sequence"/>
</dbReference>
<dbReference type="RefSeq" id="XP_003063008.1">
    <property type="nucleotide sequence ID" value="XM_003062962.1"/>
</dbReference>
<evidence type="ECO:0000313" key="8">
    <source>
        <dbReference type="Proteomes" id="UP000001876"/>
    </source>
</evidence>
<dbReference type="InterPro" id="IPR014718">
    <property type="entry name" value="GH-type_carb-bd"/>
</dbReference>
<dbReference type="AlphaFoldDB" id="C1N4J2"/>
<dbReference type="GO" id="GO:0047938">
    <property type="term" value="F:glucose-6-phosphate 1-epimerase activity"/>
    <property type="evidence" value="ECO:0007669"/>
    <property type="project" value="UniProtKB-UniRule"/>
</dbReference>
<comment type="catalytic activity">
    <reaction evidence="1">
        <text>alpha-D-glucose 6-phosphate = beta-D-glucose 6-phosphate</text>
        <dbReference type="Rhea" id="RHEA:16249"/>
        <dbReference type="ChEBI" id="CHEBI:58225"/>
        <dbReference type="ChEBI" id="CHEBI:58247"/>
        <dbReference type="EC" id="5.1.3.15"/>
    </reaction>
</comment>
<dbReference type="OrthoDB" id="1659429at2759"/>
<evidence type="ECO:0000256" key="5">
    <source>
        <dbReference type="PIRNR" id="PIRNR016020"/>
    </source>
</evidence>
<dbReference type="GO" id="GO:0005975">
    <property type="term" value="P:carbohydrate metabolic process"/>
    <property type="evidence" value="ECO:0007669"/>
    <property type="project" value="InterPro"/>
</dbReference>
<keyword evidence="8" id="KW-1185">Reference proteome</keyword>
<comment type="similarity">
    <text evidence="2 5">Belongs to the glucose-6-phosphate 1-epimerase family.</text>
</comment>